<keyword evidence="3" id="KW-1185">Reference proteome</keyword>
<reference evidence="2 3" key="1">
    <citation type="submission" date="2024-11" db="EMBL/GenBank/DDBJ databases">
        <title>The Natural Products Discovery Center: Release of the First 8490 Sequenced Strains for Exploring Actinobacteria Biosynthetic Diversity.</title>
        <authorList>
            <person name="Kalkreuter E."/>
            <person name="Kautsar S.A."/>
            <person name="Yang D."/>
            <person name="Bader C.D."/>
            <person name="Teijaro C.N."/>
            <person name="Fluegel L."/>
            <person name="Davis C.M."/>
            <person name="Simpson J.R."/>
            <person name="Lauterbach L."/>
            <person name="Steele A.D."/>
            <person name="Gui C."/>
            <person name="Meng S."/>
            <person name="Li G."/>
            <person name="Viehrig K."/>
            <person name="Ye F."/>
            <person name="Su P."/>
            <person name="Kiefer A.F."/>
            <person name="Nichols A."/>
            <person name="Cepeda A.J."/>
            <person name="Yan W."/>
            <person name="Fan B."/>
            <person name="Jiang Y."/>
            <person name="Adhikari A."/>
            <person name="Zheng C.-J."/>
            <person name="Schuster L."/>
            <person name="Cowan T.M."/>
            <person name="Smanski M.J."/>
            <person name="Chevrette M.G."/>
            <person name="De Carvalho L.P.S."/>
            <person name="Shen B."/>
        </authorList>
    </citation>
    <scope>NUCLEOTIDE SEQUENCE [LARGE SCALE GENOMIC DNA]</scope>
    <source>
        <strain evidence="2 3">NPDC020863</strain>
    </source>
</reference>
<dbReference type="Proteomes" id="UP001620295">
    <property type="component" value="Unassembled WGS sequence"/>
</dbReference>
<dbReference type="GO" id="GO:0016491">
    <property type="term" value="F:oxidoreductase activity"/>
    <property type="evidence" value="ECO:0007669"/>
    <property type="project" value="UniProtKB-KW"/>
</dbReference>
<evidence type="ECO:0000313" key="2">
    <source>
        <dbReference type="EMBL" id="MFK4272404.1"/>
    </source>
</evidence>
<dbReference type="CDD" id="cd01097">
    <property type="entry name" value="Tetrahydromethanopterin_reductase"/>
    <property type="match status" value="1"/>
</dbReference>
<dbReference type="EMBL" id="JBJDQH010000026">
    <property type="protein sequence ID" value="MFK4272404.1"/>
    <property type="molecule type" value="Genomic_DNA"/>
</dbReference>
<gene>
    <name evidence="2" type="ORF">ACI2L5_47115</name>
</gene>
<proteinExistence type="predicted"/>
<feature type="domain" description="Luciferase-like" evidence="1">
    <location>
        <begin position="12"/>
        <end position="297"/>
    </location>
</feature>
<dbReference type="SUPFAM" id="SSF51679">
    <property type="entry name" value="Bacterial luciferase-like"/>
    <property type="match status" value="1"/>
</dbReference>
<organism evidence="2 3">
    <name type="scientific">Streptomyces milbemycinicus</name>
    <dbReference type="NCBI Taxonomy" id="476552"/>
    <lineage>
        <taxon>Bacteria</taxon>
        <taxon>Bacillati</taxon>
        <taxon>Actinomycetota</taxon>
        <taxon>Actinomycetes</taxon>
        <taxon>Kitasatosporales</taxon>
        <taxon>Streptomycetaceae</taxon>
        <taxon>Streptomyces</taxon>
    </lineage>
</organism>
<dbReference type="PANTHER" id="PTHR43244">
    <property type="match status" value="1"/>
</dbReference>
<name>A0ABW8M2K0_9ACTN</name>
<dbReference type="Gene3D" id="3.20.20.30">
    <property type="entry name" value="Luciferase-like domain"/>
    <property type="match status" value="1"/>
</dbReference>
<keyword evidence="2" id="KW-0560">Oxidoreductase</keyword>
<evidence type="ECO:0000259" key="1">
    <source>
        <dbReference type="Pfam" id="PF00296"/>
    </source>
</evidence>
<dbReference type="Pfam" id="PF00296">
    <property type="entry name" value="Bac_luciferase"/>
    <property type="match status" value="1"/>
</dbReference>
<comment type="caution">
    <text evidence="2">The sequence shown here is derived from an EMBL/GenBank/DDBJ whole genome shotgun (WGS) entry which is preliminary data.</text>
</comment>
<dbReference type="PANTHER" id="PTHR43244:SF2">
    <property type="entry name" value="CONSERVED HYPOTHETICAL ALANINE AND PROLINE-RICH PROTEIN"/>
    <property type="match status" value="1"/>
</dbReference>
<evidence type="ECO:0000313" key="3">
    <source>
        <dbReference type="Proteomes" id="UP001620295"/>
    </source>
</evidence>
<protein>
    <submittedName>
        <fullName evidence="2">TIGR03564 family F420-dependent LLM class oxidoreductase</fullName>
        <ecNumber evidence="2">1.-.-.-</ecNumber>
    </submittedName>
</protein>
<dbReference type="InterPro" id="IPR036661">
    <property type="entry name" value="Luciferase-like_sf"/>
</dbReference>
<sequence length="301" mass="31036">MRIGLLLNVLGTPLDAVVEQARDIAASGLGTAWLPEMGAWDALTTAAAIGPQVPGLALGTSVVPTYPRHPLTLAAQALTAQAATGNRFTLGVGVSHRHIIEGQFGHSYDRPARHLREYLSVLAPLLRGESVTHEGETIKAAGAVTAPGAEPPALLVGALGPAMLKVAGELADGTITVWAGRAALADHIVPTITQAAARAGRPAPRVVAFKAVGVTADPKARRATMAEQFSQVDQIPHYRAVLDRDGSAGPQDTAVLGDESTVEQALRELVDAGATELIVSPVGTPEEQSRTVALLAELAAS</sequence>
<accession>A0ABW8M2K0</accession>
<dbReference type="NCBIfam" id="TIGR03564">
    <property type="entry name" value="F420_MSMEG_4879"/>
    <property type="match status" value="1"/>
</dbReference>
<dbReference type="EC" id="1.-.-.-" evidence="2"/>
<dbReference type="InterPro" id="IPR050564">
    <property type="entry name" value="F420-G6PD/mer"/>
</dbReference>
<dbReference type="InterPro" id="IPR011251">
    <property type="entry name" value="Luciferase-like_dom"/>
</dbReference>
<dbReference type="RefSeq" id="WP_404748747.1">
    <property type="nucleotide sequence ID" value="NZ_JBFAEV010000002.1"/>
</dbReference>
<dbReference type="InterPro" id="IPR019910">
    <property type="entry name" value="Lucif-like_OxRdtase_MSMEG_4879"/>
</dbReference>